<dbReference type="Proteomes" id="UP000289805">
    <property type="component" value="Unassembled WGS sequence"/>
</dbReference>
<feature type="region of interest" description="Disordered" evidence="8">
    <location>
        <begin position="23"/>
        <end position="60"/>
    </location>
</feature>
<keyword evidence="9" id="KW-0732">Signal</keyword>
<evidence type="ECO:0000256" key="3">
    <source>
        <dbReference type="ARBA" id="ARBA00022801"/>
    </source>
</evidence>
<dbReference type="CDD" id="cd07474">
    <property type="entry name" value="Peptidases_S8_subtilisin_Vpr-like"/>
    <property type="match status" value="1"/>
</dbReference>
<accession>A0A4V1N5P7</accession>
<dbReference type="InterPro" id="IPR013783">
    <property type="entry name" value="Ig-like_fold"/>
</dbReference>
<dbReference type="InterPro" id="IPR034213">
    <property type="entry name" value="S8_Vpr-like"/>
</dbReference>
<dbReference type="InterPro" id="IPR015500">
    <property type="entry name" value="Peptidase_S8_subtilisin-rel"/>
</dbReference>
<reference evidence="13 14" key="1">
    <citation type="submission" date="2019-01" db="EMBL/GenBank/DDBJ databases">
        <title>Oerskovia turbata Genome sequencing and assembly.</title>
        <authorList>
            <person name="Dou T."/>
        </authorList>
    </citation>
    <scope>NUCLEOTIDE SEQUENCE [LARGE SCALE GENOMIC DNA]</scope>
    <source>
        <strain evidence="12 13">JCM12123</strain>
        <strain evidence="11 14">JCM3160</strain>
    </source>
</reference>
<dbReference type="InterPro" id="IPR023828">
    <property type="entry name" value="Peptidase_S8_Ser-AS"/>
</dbReference>
<feature type="active site" description="Charge relay system" evidence="5 6">
    <location>
        <position position="194"/>
    </location>
</feature>
<evidence type="ECO:0000256" key="4">
    <source>
        <dbReference type="ARBA" id="ARBA00022825"/>
    </source>
</evidence>
<dbReference type="PANTHER" id="PTHR43806:SF11">
    <property type="entry name" value="CEREVISIN-RELATED"/>
    <property type="match status" value="1"/>
</dbReference>
<dbReference type="GO" id="GO:0004252">
    <property type="term" value="F:serine-type endopeptidase activity"/>
    <property type="evidence" value="ECO:0007669"/>
    <property type="project" value="UniProtKB-UniRule"/>
</dbReference>
<dbReference type="OrthoDB" id="9813435at2"/>
<dbReference type="Pfam" id="PF00082">
    <property type="entry name" value="Peptidase_S8"/>
    <property type="match status" value="1"/>
</dbReference>
<dbReference type="RefSeq" id="WP_084689648.1">
    <property type="nucleotide sequence ID" value="NZ_JOFV01000001.1"/>
</dbReference>
<dbReference type="InterPro" id="IPR000209">
    <property type="entry name" value="Peptidase_S8/S53_dom"/>
</dbReference>
<comment type="similarity">
    <text evidence="1 6 7">Belongs to the peptidase S8 family.</text>
</comment>
<evidence type="ECO:0000256" key="9">
    <source>
        <dbReference type="SAM" id="SignalP"/>
    </source>
</evidence>
<keyword evidence="2 6" id="KW-0645">Protease</keyword>
<sequence>MKRRSLLAALSGLAVVAASTLPAASLPSDPAGPSGPDLTSRSATSLSPTESEAGKVAPSLAESSGTVTAFVQLDTPSGADLADQGASPAQVEDNQAVVERLADTVVPAQTNARSARAAGAPQQVSVTSRLVPGVVVTGDAEQVRALAADDKVVTVYRIIPKKPSNKGTDAFTRTLEAWQSTGHTGQGVRIGIIDTGIDYTHAGFGGPGTQAAYDEAYGVKGQGPVPAGTFDDAKYLGGYDFAGYDYDASGTVPGTSLIPTPDENPIDSLDSIGSGHGSHVAGTTGGYGVLADGTTFDGDYTTLTDISDWTVGPGSAPESGLYALKVFGDLGGSTSVVVDALEFAADPDGDGDLSDRLDIVNLSLGSDNSPADDPENLFIDQLSRLGTLAVVASGNAGDVTDVGGSPGNARTALTVANSVGNTQTFDGVEVTAPAGVAGSYPAQNSQSYTGSTDVTAEVAFLGATVSGCTPLTPAQASATAGRIAFLYWDDDDATRACGSATRFNNAQAAGAVGVLLSSELEVFAAGIAGNAGIPGAQLTGPSHDALRPAIEAGGVVLTLGPSLANSSFVEIPAIGDTLNAGSSRGVHGSLGVVKPDVAAPGTGISSVASGRLTQPGIKSGTSMATPHVAGIAALVKEAHPGWSAQQVKTAVMNTASHDVWTGQGGTGTAYGPERVGSGRVDAVDAVKNSTLAFSAQDSELVSVSYGLVPVADKTVKERRTVDVQNTGSQTVKYAAAFTTSSSAGGASITVSPANLTIPAGQTRTVTLTLTADPATLAKQLDPTSAETTSGVPRDFVGMLTGRLVLTPDSGSELRVPVQAAPRLVSDLTGKDVTFLNQDTSAELDLDGRGVASGGWTSLVAPFELKATSPRLEADAAEGSSASAVASGDIRAVGFTSSAPQYAAAGADPGDGRIGIGVAVDGDWASLGAVMFPSVETDVDGDGSAEFETVVRKYNESDLTLATTYTLKDWTGPDGEEYGAGEGVLLEPVNSVWADVDTSVFDSNVLVVPVAIGELGIEPGTVPSFTVATYSYYGIQPDQSIDRVGPFTGDPYDPAYWFSGGGQLLFVGADDAPVTVNRSAAAAEAGTGELLVLHLHNASAGKRWQTVGVSTLDASVELTVTAQSRCVAGKAQVAVRAVNDGDVKADVVVETPFGSKTFKNVAPGRSASQSFSARTTAVDAGAATVTGTAVVDGITVTTPYEAGYEAISCG</sequence>
<dbReference type="Gene3D" id="2.60.40.10">
    <property type="entry name" value="Immunoglobulins"/>
    <property type="match status" value="1"/>
</dbReference>
<feature type="compositionally biased region" description="Polar residues" evidence="8">
    <location>
        <begin position="39"/>
        <end position="50"/>
    </location>
</feature>
<evidence type="ECO:0000259" key="10">
    <source>
        <dbReference type="Pfam" id="PF00082"/>
    </source>
</evidence>
<keyword evidence="14" id="KW-1185">Reference proteome</keyword>
<feature type="compositionally biased region" description="Low complexity" evidence="8">
    <location>
        <begin position="23"/>
        <end position="38"/>
    </location>
</feature>
<dbReference type="STRING" id="1713.GCA_000718325_00122"/>
<evidence type="ECO:0000256" key="7">
    <source>
        <dbReference type="RuleBase" id="RU003355"/>
    </source>
</evidence>
<protein>
    <submittedName>
        <fullName evidence="12">Peptidase S8</fullName>
    </submittedName>
</protein>
<evidence type="ECO:0000256" key="6">
    <source>
        <dbReference type="PROSITE-ProRule" id="PRU01240"/>
    </source>
</evidence>
<dbReference type="PROSITE" id="PS51892">
    <property type="entry name" value="SUBTILASE"/>
    <property type="match status" value="1"/>
</dbReference>
<dbReference type="InterPro" id="IPR023827">
    <property type="entry name" value="Peptidase_S8_Asp-AS"/>
</dbReference>
<evidence type="ECO:0000256" key="1">
    <source>
        <dbReference type="ARBA" id="ARBA00011073"/>
    </source>
</evidence>
<dbReference type="PANTHER" id="PTHR43806">
    <property type="entry name" value="PEPTIDASE S8"/>
    <property type="match status" value="1"/>
</dbReference>
<feature type="chain" id="PRO_5020743828" evidence="9">
    <location>
        <begin position="24"/>
        <end position="1209"/>
    </location>
</feature>
<evidence type="ECO:0000313" key="14">
    <source>
        <dbReference type="Proteomes" id="UP000290517"/>
    </source>
</evidence>
<organism evidence="12 13">
    <name type="scientific">Oerskovia turbata</name>
    <dbReference type="NCBI Taxonomy" id="1713"/>
    <lineage>
        <taxon>Bacteria</taxon>
        <taxon>Bacillati</taxon>
        <taxon>Actinomycetota</taxon>
        <taxon>Actinomycetes</taxon>
        <taxon>Micrococcales</taxon>
        <taxon>Cellulomonadaceae</taxon>
        <taxon>Oerskovia</taxon>
    </lineage>
</organism>
<evidence type="ECO:0000313" key="12">
    <source>
        <dbReference type="EMBL" id="RXR36421.1"/>
    </source>
</evidence>
<dbReference type="PROSITE" id="PS00136">
    <property type="entry name" value="SUBTILASE_ASP"/>
    <property type="match status" value="1"/>
</dbReference>
<keyword evidence="4 6" id="KW-0720">Serine protease</keyword>
<evidence type="ECO:0000313" key="13">
    <source>
        <dbReference type="Proteomes" id="UP000289805"/>
    </source>
</evidence>
<dbReference type="Proteomes" id="UP000290517">
    <property type="component" value="Unassembled WGS sequence"/>
</dbReference>
<gene>
    <name evidence="11" type="ORF">EQW73_06065</name>
    <name evidence="12" type="ORF">EQW78_02355</name>
</gene>
<dbReference type="EMBL" id="SDJQ01000003">
    <property type="protein sequence ID" value="RXR36421.1"/>
    <property type="molecule type" value="Genomic_DNA"/>
</dbReference>
<name>A0A4V1N5P7_9CELL</name>
<evidence type="ECO:0000256" key="2">
    <source>
        <dbReference type="ARBA" id="ARBA00022670"/>
    </source>
</evidence>
<feature type="signal peptide" evidence="9">
    <location>
        <begin position="1"/>
        <end position="23"/>
    </location>
</feature>
<comment type="caution">
    <text evidence="12">The sequence shown here is derived from an EMBL/GenBank/DDBJ whole genome shotgun (WGS) entry which is preliminary data.</text>
</comment>
<evidence type="ECO:0000256" key="8">
    <source>
        <dbReference type="SAM" id="MobiDB-lite"/>
    </source>
</evidence>
<dbReference type="Gene3D" id="3.50.30.30">
    <property type="match status" value="1"/>
</dbReference>
<evidence type="ECO:0000313" key="11">
    <source>
        <dbReference type="EMBL" id="RXR27011.1"/>
    </source>
</evidence>
<dbReference type="GO" id="GO:0006508">
    <property type="term" value="P:proteolysis"/>
    <property type="evidence" value="ECO:0007669"/>
    <property type="project" value="UniProtKB-KW"/>
</dbReference>
<dbReference type="Gene3D" id="3.40.50.200">
    <property type="entry name" value="Peptidase S8/S53 domain"/>
    <property type="match status" value="1"/>
</dbReference>
<dbReference type="PRINTS" id="PR00723">
    <property type="entry name" value="SUBTILISIN"/>
</dbReference>
<dbReference type="GO" id="GO:0005975">
    <property type="term" value="P:carbohydrate metabolic process"/>
    <property type="evidence" value="ECO:0007669"/>
    <property type="project" value="UniProtKB-ARBA"/>
</dbReference>
<keyword evidence="3 6" id="KW-0378">Hydrolase</keyword>
<dbReference type="PROSITE" id="PS00138">
    <property type="entry name" value="SUBTILASE_SER"/>
    <property type="match status" value="1"/>
</dbReference>
<dbReference type="EMBL" id="SDJR01000003">
    <property type="protein sequence ID" value="RXR27011.1"/>
    <property type="molecule type" value="Genomic_DNA"/>
</dbReference>
<evidence type="ECO:0000256" key="5">
    <source>
        <dbReference type="PIRSR" id="PIRSR615500-1"/>
    </source>
</evidence>
<dbReference type="InterPro" id="IPR036852">
    <property type="entry name" value="Peptidase_S8/S53_dom_sf"/>
</dbReference>
<dbReference type="SUPFAM" id="SSF52743">
    <property type="entry name" value="Subtilisin-like"/>
    <property type="match status" value="1"/>
</dbReference>
<dbReference type="AlphaFoldDB" id="A0A4V1N5P7"/>
<dbReference type="InterPro" id="IPR050131">
    <property type="entry name" value="Peptidase_S8_subtilisin-like"/>
</dbReference>
<feature type="active site" description="Charge relay system" evidence="5 6">
    <location>
        <position position="622"/>
    </location>
</feature>
<feature type="domain" description="Peptidase S8/S53" evidence="10">
    <location>
        <begin position="185"/>
        <end position="657"/>
    </location>
</feature>
<proteinExistence type="inferred from homology"/>
<feature type="active site" description="Charge relay system" evidence="5 6">
    <location>
        <position position="276"/>
    </location>
</feature>